<keyword evidence="1" id="KW-0732">Signal</keyword>
<reference evidence="2 3" key="1">
    <citation type="journal article" date="2023" name="Arcadia Sci">
        <title>De novo assembly of a long-read Amblyomma americanum tick genome.</title>
        <authorList>
            <person name="Chou S."/>
            <person name="Poskanzer K.E."/>
            <person name="Rollins M."/>
            <person name="Thuy-Boun P.S."/>
        </authorList>
    </citation>
    <scope>NUCLEOTIDE SEQUENCE [LARGE SCALE GENOMIC DNA]</scope>
    <source>
        <strain evidence="2">F_SG_1</strain>
        <tissue evidence="2">Salivary glands</tissue>
    </source>
</reference>
<name>A0AAQ4FAG2_AMBAM</name>
<gene>
    <name evidence="2" type="ORF">V5799_009845</name>
</gene>
<protein>
    <recommendedName>
        <fullName evidence="4">Secreted protein</fullName>
    </recommendedName>
</protein>
<proteinExistence type="predicted"/>
<feature type="signal peptide" evidence="1">
    <location>
        <begin position="1"/>
        <end position="19"/>
    </location>
</feature>
<dbReference type="PROSITE" id="PS51257">
    <property type="entry name" value="PROKAR_LIPOPROTEIN"/>
    <property type="match status" value="1"/>
</dbReference>
<evidence type="ECO:0000256" key="1">
    <source>
        <dbReference type="SAM" id="SignalP"/>
    </source>
</evidence>
<evidence type="ECO:0000313" key="2">
    <source>
        <dbReference type="EMBL" id="KAK8783791.1"/>
    </source>
</evidence>
<keyword evidence="3" id="KW-1185">Reference proteome</keyword>
<accession>A0AAQ4FAG2</accession>
<evidence type="ECO:0008006" key="4">
    <source>
        <dbReference type="Google" id="ProtNLM"/>
    </source>
</evidence>
<dbReference type="Proteomes" id="UP001321473">
    <property type="component" value="Unassembled WGS sequence"/>
</dbReference>
<dbReference type="AlphaFoldDB" id="A0AAQ4FAG2"/>
<dbReference type="EMBL" id="JARKHS020005182">
    <property type="protein sequence ID" value="KAK8783791.1"/>
    <property type="molecule type" value="Genomic_DNA"/>
</dbReference>
<organism evidence="2 3">
    <name type="scientific">Amblyomma americanum</name>
    <name type="common">Lone star tick</name>
    <dbReference type="NCBI Taxonomy" id="6943"/>
    <lineage>
        <taxon>Eukaryota</taxon>
        <taxon>Metazoa</taxon>
        <taxon>Ecdysozoa</taxon>
        <taxon>Arthropoda</taxon>
        <taxon>Chelicerata</taxon>
        <taxon>Arachnida</taxon>
        <taxon>Acari</taxon>
        <taxon>Parasitiformes</taxon>
        <taxon>Ixodida</taxon>
        <taxon>Ixodoidea</taxon>
        <taxon>Ixodidae</taxon>
        <taxon>Amblyomminae</taxon>
        <taxon>Amblyomma</taxon>
    </lineage>
</organism>
<evidence type="ECO:0000313" key="3">
    <source>
        <dbReference type="Proteomes" id="UP001321473"/>
    </source>
</evidence>
<feature type="chain" id="PRO_5042929858" description="Secreted protein" evidence="1">
    <location>
        <begin position="20"/>
        <end position="105"/>
    </location>
</feature>
<comment type="caution">
    <text evidence="2">The sequence shown here is derived from an EMBL/GenBank/DDBJ whole genome shotgun (WGS) entry which is preliminary data.</text>
</comment>
<sequence length="105" mass="11535">MEKLGILALLLLVVTSCLGDGEDALTFSPDSPEAGERLRIISAVLSAVPELQNNQKKKPEKCVRQLPIKRTRVFGRSLSCLYPCAGRHVKLGYEADGTLCWHSAR</sequence>